<dbReference type="Gramene" id="PRQ37476">
    <property type="protein sequence ID" value="PRQ37476"/>
    <property type="gene ID" value="RchiOBHm_Chr4g0402991"/>
</dbReference>
<name>A0A2P6QTI6_ROSCH</name>
<keyword evidence="1" id="KW-0472">Membrane</keyword>
<dbReference type="AlphaFoldDB" id="A0A2P6QTI6"/>
<dbReference type="EMBL" id="PDCK01000042">
    <property type="protein sequence ID" value="PRQ37476.1"/>
    <property type="molecule type" value="Genomic_DNA"/>
</dbReference>
<organism evidence="2 3">
    <name type="scientific">Rosa chinensis</name>
    <name type="common">China rose</name>
    <dbReference type="NCBI Taxonomy" id="74649"/>
    <lineage>
        <taxon>Eukaryota</taxon>
        <taxon>Viridiplantae</taxon>
        <taxon>Streptophyta</taxon>
        <taxon>Embryophyta</taxon>
        <taxon>Tracheophyta</taxon>
        <taxon>Spermatophyta</taxon>
        <taxon>Magnoliopsida</taxon>
        <taxon>eudicotyledons</taxon>
        <taxon>Gunneridae</taxon>
        <taxon>Pentapetalae</taxon>
        <taxon>rosids</taxon>
        <taxon>fabids</taxon>
        <taxon>Rosales</taxon>
        <taxon>Rosaceae</taxon>
        <taxon>Rosoideae</taxon>
        <taxon>Rosoideae incertae sedis</taxon>
        <taxon>Rosa</taxon>
    </lineage>
</organism>
<keyword evidence="3" id="KW-1185">Reference proteome</keyword>
<protein>
    <submittedName>
        <fullName evidence="2">Uncharacterized protein</fullName>
    </submittedName>
</protein>
<evidence type="ECO:0000256" key="1">
    <source>
        <dbReference type="SAM" id="Phobius"/>
    </source>
</evidence>
<dbReference type="Proteomes" id="UP000238479">
    <property type="component" value="Chromosome 4"/>
</dbReference>
<evidence type="ECO:0000313" key="2">
    <source>
        <dbReference type="EMBL" id="PRQ37476.1"/>
    </source>
</evidence>
<feature type="transmembrane region" description="Helical" evidence="1">
    <location>
        <begin position="31"/>
        <end position="50"/>
    </location>
</feature>
<sequence length="128" mass="14513">MWGYDTQIGEASLNHLELFLRFYAKKSACDFVAAVPLSVILCYLDLLFSFRFCAIPPLHFGFCLPFLEHSIQFHVSSQALLYLGSIGRESLHDRARSKADWRFDYFSLTDLGRGLLISFGSASFAPYA</sequence>
<keyword evidence="1" id="KW-0812">Transmembrane</keyword>
<keyword evidence="1" id="KW-1133">Transmembrane helix</keyword>
<gene>
    <name evidence="2" type="ORF">RchiOBHm_Chr4g0402991</name>
</gene>
<comment type="caution">
    <text evidence="2">The sequence shown here is derived from an EMBL/GenBank/DDBJ whole genome shotgun (WGS) entry which is preliminary data.</text>
</comment>
<evidence type="ECO:0000313" key="3">
    <source>
        <dbReference type="Proteomes" id="UP000238479"/>
    </source>
</evidence>
<proteinExistence type="predicted"/>
<accession>A0A2P6QTI6</accession>
<reference evidence="2 3" key="1">
    <citation type="journal article" date="2018" name="Nat. Genet.">
        <title>The Rosa genome provides new insights in the design of modern roses.</title>
        <authorList>
            <person name="Bendahmane M."/>
        </authorList>
    </citation>
    <scope>NUCLEOTIDE SEQUENCE [LARGE SCALE GENOMIC DNA]</scope>
    <source>
        <strain evidence="3">cv. Old Blush</strain>
    </source>
</reference>